<gene>
    <name evidence="3" type="primary">ampE_2</name>
    <name evidence="3" type="ORF">NCTC8297_04780</name>
</gene>
<name>A0A379TH30_SALER</name>
<dbReference type="SUPFAM" id="SSF55846">
    <property type="entry name" value="N-acetylmuramoyl-L-alanine amidase-like"/>
    <property type="match status" value="1"/>
</dbReference>
<sequence>MISGAWHAGVSNYQGRERCNDFSIGIELEGTDALPYTDVQYQQLAAVTRTLIACYPAIADNMTGHCNIAPDRKTDPGPAFDWPRFRALVAPLVAQGDDMTLFTTLLVLIVERLFKLGEHWQLDHRLEALFHRITHFSVLRTMGMTAIAMAVTFLLLQGLKGLLFNVPTLVMWILLGVLCIGAGKARVHYHAWLKAASRNDPHPCEAMAGELTLIHGVPPDCNEREFFA</sequence>
<proteinExistence type="predicted"/>
<evidence type="ECO:0000313" key="3">
    <source>
        <dbReference type="EMBL" id="SUG49440.1"/>
    </source>
</evidence>
<dbReference type="GO" id="GO:0008745">
    <property type="term" value="F:N-acetylmuramoyl-L-alanine amidase activity"/>
    <property type="evidence" value="ECO:0007669"/>
    <property type="project" value="InterPro"/>
</dbReference>
<keyword evidence="1" id="KW-1133">Transmembrane helix</keyword>
<dbReference type="AlphaFoldDB" id="A0A379TH30"/>
<protein>
    <submittedName>
        <fullName evidence="3">AmpE protein</fullName>
    </submittedName>
</protein>
<reference evidence="3 4" key="1">
    <citation type="submission" date="2018-06" db="EMBL/GenBank/DDBJ databases">
        <authorList>
            <consortium name="Pathogen Informatics"/>
            <person name="Doyle S."/>
        </authorList>
    </citation>
    <scope>NUCLEOTIDE SEQUENCE [LARGE SCALE GENOMIC DNA]</scope>
    <source>
        <strain evidence="3 4">NCTC8297</strain>
    </source>
</reference>
<dbReference type="Pfam" id="PF17113">
    <property type="entry name" value="AmpE"/>
    <property type="match status" value="1"/>
</dbReference>
<feature type="domain" description="N-acetylmuramoyl-L-alanine amidase" evidence="2">
    <location>
        <begin position="5"/>
        <end position="78"/>
    </location>
</feature>
<keyword evidence="1" id="KW-0812">Transmembrane</keyword>
<evidence type="ECO:0000313" key="4">
    <source>
        <dbReference type="Proteomes" id="UP000254741"/>
    </source>
</evidence>
<dbReference type="CDD" id="cd06583">
    <property type="entry name" value="PGRP"/>
    <property type="match status" value="1"/>
</dbReference>
<dbReference type="GO" id="GO:0005886">
    <property type="term" value="C:plasma membrane"/>
    <property type="evidence" value="ECO:0007669"/>
    <property type="project" value="TreeGrafter"/>
</dbReference>
<dbReference type="Pfam" id="PF01510">
    <property type="entry name" value="Amidase_2"/>
    <property type="match status" value="1"/>
</dbReference>
<accession>A0A379TH30</accession>
<dbReference type="Proteomes" id="UP000254741">
    <property type="component" value="Unassembled WGS sequence"/>
</dbReference>
<feature type="transmembrane region" description="Helical" evidence="1">
    <location>
        <begin position="162"/>
        <end position="183"/>
    </location>
</feature>
<dbReference type="InterPro" id="IPR031347">
    <property type="entry name" value="AmpE"/>
</dbReference>
<dbReference type="Gene3D" id="3.40.80.10">
    <property type="entry name" value="Peptidoglycan recognition protein-like"/>
    <property type="match status" value="1"/>
</dbReference>
<dbReference type="InterPro" id="IPR052966">
    <property type="entry name" value="Beta-lactamase_Reg"/>
</dbReference>
<dbReference type="NCBIfam" id="NF008758">
    <property type="entry name" value="PRK11789.1"/>
    <property type="match status" value="1"/>
</dbReference>
<evidence type="ECO:0000259" key="2">
    <source>
        <dbReference type="Pfam" id="PF01510"/>
    </source>
</evidence>
<dbReference type="GO" id="GO:0009253">
    <property type="term" value="P:peptidoglycan catabolic process"/>
    <property type="evidence" value="ECO:0007669"/>
    <property type="project" value="InterPro"/>
</dbReference>
<dbReference type="InterPro" id="IPR036505">
    <property type="entry name" value="Amidase/PGRP_sf"/>
</dbReference>
<dbReference type="InterPro" id="IPR002502">
    <property type="entry name" value="Amidase_domain"/>
</dbReference>
<dbReference type="PANTHER" id="PTHR38684">
    <property type="entry name" value="PROTEIN AMPE"/>
    <property type="match status" value="1"/>
</dbReference>
<keyword evidence="1" id="KW-0472">Membrane</keyword>
<dbReference type="GO" id="GO:0046677">
    <property type="term" value="P:response to antibiotic"/>
    <property type="evidence" value="ECO:0007669"/>
    <property type="project" value="TreeGrafter"/>
</dbReference>
<organism evidence="3 4">
    <name type="scientific">Salmonella enterica subsp. arizonae</name>
    <dbReference type="NCBI Taxonomy" id="59203"/>
    <lineage>
        <taxon>Bacteria</taxon>
        <taxon>Pseudomonadati</taxon>
        <taxon>Pseudomonadota</taxon>
        <taxon>Gammaproteobacteria</taxon>
        <taxon>Enterobacterales</taxon>
        <taxon>Enterobacteriaceae</taxon>
        <taxon>Salmonella</taxon>
    </lineage>
</organism>
<feature type="transmembrane region" description="Helical" evidence="1">
    <location>
        <begin position="138"/>
        <end position="156"/>
    </location>
</feature>
<evidence type="ECO:0000256" key="1">
    <source>
        <dbReference type="SAM" id="Phobius"/>
    </source>
</evidence>
<dbReference type="EMBL" id="UGXG01000002">
    <property type="protein sequence ID" value="SUG49440.1"/>
    <property type="molecule type" value="Genomic_DNA"/>
</dbReference>
<dbReference type="PANTHER" id="PTHR38684:SF1">
    <property type="entry name" value="PROTEIN AMPE"/>
    <property type="match status" value="1"/>
</dbReference>